<dbReference type="PRINTS" id="PR00248">
    <property type="entry name" value="GPCRMGR"/>
</dbReference>
<dbReference type="PROSITE" id="PS50259">
    <property type="entry name" value="G_PROTEIN_RECEP_F3_4"/>
    <property type="match status" value="1"/>
</dbReference>
<dbReference type="GO" id="GO:0004930">
    <property type="term" value="F:G protein-coupled receptor activity"/>
    <property type="evidence" value="ECO:0007669"/>
    <property type="project" value="UniProtKB-KW"/>
</dbReference>
<keyword evidence="13" id="KW-1185">Reference proteome</keyword>
<feature type="transmembrane region" description="Helical" evidence="10">
    <location>
        <begin position="632"/>
        <end position="651"/>
    </location>
</feature>
<dbReference type="PANTHER" id="PTHR24060">
    <property type="entry name" value="METABOTROPIC GLUTAMATE RECEPTOR"/>
    <property type="match status" value="1"/>
</dbReference>
<keyword evidence="2" id="KW-1003">Cell membrane</keyword>
<dbReference type="Gene3D" id="3.40.50.2300">
    <property type="match status" value="2"/>
</dbReference>
<dbReference type="FunFam" id="3.40.50.2300:FF:000145">
    <property type="entry name" value="Glutamate receptor, metabotropic"/>
    <property type="match status" value="1"/>
</dbReference>
<keyword evidence="6 10" id="KW-0472">Membrane</keyword>
<dbReference type="EMBL" id="CAXITT010000081">
    <property type="protein sequence ID" value="CAL1531108.1"/>
    <property type="molecule type" value="Genomic_DNA"/>
</dbReference>
<feature type="transmembrane region" description="Helical" evidence="10">
    <location>
        <begin position="672"/>
        <end position="689"/>
    </location>
</feature>
<keyword evidence="9" id="KW-0807">Transducer</keyword>
<evidence type="ECO:0000256" key="10">
    <source>
        <dbReference type="SAM" id="Phobius"/>
    </source>
</evidence>
<dbReference type="InterPro" id="IPR050726">
    <property type="entry name" value="mGluR"/>
</dbReference>
<reference evidence="12 13" key="1">
    <citation type="submission" date="2024-04" db="EMBL/GenBank/DDBJ databases">
        <authorList>
            <consortium name="Genoscope - CEA"/>
            <person name="William W."/>
        </authorList>
    </citation>
    <scope>NUCLEOTIDE SEQUENCE [LARGE SCALE GENOMIC DNA]</scope>
</reference>
<comment type="caution">
    <text evidence="12">The sequence shown here is derived from an EMBL/GenBank/DDBJ whole genome shotgun (WGS) entry which is preliminary data.</text>
</comment>
<evidence type="ECO:0000256" key="5">
    <source>
        <dbReference type="ARBA" id="ARBA00023040"/>
    </source>
</evidence>
<evidence type="ECO:0000256" key="6">
    <source>
        <dbReference type="ARBA" id="ARBA00023136"/>
    </source>
</evidence>
<dbReference type="Proteomes" id="UP001497497">
    <property type="component" value="Unassembled WGS sequence"/>
</dbReference>
<dbReference type="GO" id="GO:0005886">
    <property type="term" value="C:plasma membrane"/>
    <property type="evidence" value="ECO:0007669"/>
    <property type="project" value="UniProtKB-SubCell"/>
</dbReference>
<dbReference type="Pfam" id="PF00003">
    <property type="entry name" value="7tm_3"/>
    <property type="match status" value="1"/>
</dbReference>
<evidence type="ECO:0000313" key="12">
    <source>
        <dbReference type="EMBL" id="CAL1531108.1"/>
    </source>
</evidence>
<feature type="domain" description="G-protein coupled receptors family 3 profile" evidence="11">
    <location>
        <begin position="566"/>
        <end position="690"/>
    </location>
</feature>
<feature type="transmembrane region" description="Helical" evidence="10">
    <location>
        <begin position="568"/>
        <end position="592"/>
    </location>
</feature>
<keyword evidence="5" id="KW-0297">G-protein coupled receptor</keyword>
<accession>A0AAV2HCF8</accession>
<keyword evidence="7" id="KW-0675">Receptor</keyword>
<evidence type="ECO:0000256" key="8">
    <source>
        <dbReference type="ARBA" id="ARBA00023180"/>
    </source>
</evidence>
<dbReference type="InterPro" id="IPR038550">
    <property type="entry name" value="GPCR_3_9-Cys_sf"/>
</dbReference>
<evidence type="ECO:0000259" key="11">
    <source>
        <dbReference type="PROSITE" id="PS50259"/>
    </source>
</evidence>
<dbReference type="InterPro" id="IPR001828">
    <property type="entry name" value="ANF_lig-bd_rcpt"/>
</dbReference>
<evidence type="ECO:0000256" key="7">
    <source>
        <dbReference type="ARBA" id="ARBA00023170"/>
    </source>
</evidence>
<feature type="non-terminal residue" evidence="12">
    <location>
        <position position="1"/>
    </location>
</feature>
<organism evidence="12 13">
    <name type="scientific">Lymnaea stagnalis</name>
    <name type="common">Great pond snail</name>
    <name type="synonym">Helix stagnalis</name>
    <dbReference type="NCBI Taxonomy" id="6523"/>
    <lineage>
        <taxon>Eukaryota</taxon>
        <taxon>Metazoa</taxon>
        <taxon>Spiralia</taxon>
        <taxon>Lophotrochozoa</taxon>
        <taxon>Mollusca</taxon>
        <taxon>Gastropoda</taxon>
        <taxon>Heterobranchia</taxon>
        <taxon>Euthyneura</taxon>
        <taxon>Panpulmonata</taxon>
        <taxon>Hygrophila</taxon>
        <taxon>Lymnaeoidea</taxon>
        <taxon>Lymnaeidae</taxon>
        <taxon>Lymnaea</taxon>
    </lineage>
</organism>
<dbReference type="Pfam" id="PF01094">
    <property type="entry name" value="ANF_receptor"/>
    <property type="match status" value="1"/>
</dbReference>
<evidence type="ECO:0000256" key="2">
    <source>
        <dbReference type="ARBA" id="ARBA00022475"/>
    </source>
</evidence>
<dbReference type="InterPro" id="IPR028082">
    <property type="entry name" value="Peripla_BP_I"/>
</dbReference>
<proteinExistence type="predicted"/>
<dbReference type="AlphaFoldDB" id="A0AAV2HCF8"/>
<evidence type="ECO:0000256" key="1">
    <source>
        <dbReference type="ARBA" id="ARBA00004651"/>
    </source>
</evidence>
<feature type="non-terminal residue" evidence="12">
    <location>
        <position position="690"/>
    </location>
</feature>
<comment type="subcellular location">
    <subcellularLocation>
        <location evidence="1">Cell membrane</location>
        <topology evidence="1">Multi-pass membrane protein</topology>
    </subcellularLocation>
</comment>
<evidence type="ECO:0000256" key="9">
    <source>
        <dbReference type="ARBA" id="ARBA00023224"/>
    </source>
</evidence>
<evidence type="ECO:0000313" key="13">
    <source>
        <dbReference type="Proteomes" id="UP001497497"/>
    </source>
</evidence>
<sequence>DSGYYVIPGLNHTAYVKHGDINIGTFLGVYTSSAGTGFKCDNFAVTEFNLQKMEAFSYAVERINNDSDLLTNVSMGFVVLDECGHANPVLAQSLSFLPRTSAVGTRDQNNPPTSPPRADSLDHYDVIGVVSPSRSDWTSPISQLYSTVQLPIMGYKTGSDELSDKNKHRYFMRVVPPDKYQVSAMLRFIYQMKWSYISVLYHAGTYGEPPFENIKRRAPSFNICIAASHKVDELSDMEPILKDLLDVPRARVVILFTNPAVVLNLFETVRRLNASGQFIWIGSNAWAGSVTVNLRDYAQEMAGGFVFQQVYARVPDFEKFYRLQNPTTSSNPWLAQAWENLTSCSPHNVSCSELHAVGRDIVFTDDVSHLINAILAFAHAADRLLKELCPNVTGKAARTCITGESLLQYLLVTSFSSYTGLINFDDKGDMTGKYWIKQIVPDDSGGLVDNLIATYDIKAYRVEYVPDFKIAWAYFDTVERVVPLQEGQLADIPESVCSRPCVLGEFKIPKKLECCWDCRTCRPYERILHEKASCEPCPSFYWPTPESNFTKCQAIPLSHPSINGSVSILFITLGILAIIAAALVLAAYIYLWEVRVIKASSRELSILQLVAILVGYLTIICFQTTPTPVLCSAIYYLFCLSFVWLYSPLLVKAVRIFRIFQSGAKYDRRPKFVSSKWQIVMAIILIAVQV</sequence>
<dbReference type="SUPFAM" id="SSF53822">
    <property type="entry name" value="Periplasmic binding protein-like I"/>
    <property type="match status" value="1"/>
</dbReference>
<feature type="transmembrane region" description="Helical" evidence="10">
    <location>
        <begin position="604"/>
        <end position="626"/>
    </location>
</feature>
<keyword evidence="8" id="KW-0325">Glycoprotein</keyword>
<dbReference type="Pfam" id="PF07562">
    <property type="entry name" value="NCD3G"/>
    <property type="match status" value="1"/>
</dbReference>
<dbReference type="InterPro" id="IPR000337">
    <property type="entry name" value="GPCR_3"/>
</dbReference>
<name>A0AAV2HCF8_LYMST</name>
<keyword evidence="4 10" id="KW-1133">Transmembrane helix</keyword>
<dbReference type="InterPro" id="IPR011500">
    <property type="entry name" value="GPCR_3_9-Cys_dom"/>
</dbReference>
<dbReference type="Gene3D" id="2.10.50.30">
    <property type="entry name" value="GPCR, family 3, nine cysteines domain"/>
    <property type="match status" value="1"/>
</dbReference>
<protein>
    <recommendedName>
        <fullName evidence="11">G-protein coupled receptors family 3 profile domain-containing protein</fullName>
    </recommendedName>
</protein>
<gene>
    <name evidence="12" type="ORF">GSLYS_00005217001</name>
</gene>
<evidence type="ECO:0000256" key="4">
    <source>
        <dbReference type="ARBA" id="ARBA00022989"/>
    </source>
</evidence>
<keyword evidence="3 10" id="KW-0812">Transmembrane</keyword>
<evidence type="ECO:0000256" key="3">
    <source>
        <dbReference type="ARBA" id="ARBA00022692"/>
    </source>
</evidence>
<dbReference type="InterPro" id="IPR017978">
    <property type="entry name" value="GPCR_3_C"/>
</dbReference>